<proteinExistence type="predicted"/>
<keyword evidence="1" id="KW-0732">Signal</keyword>
<protein>
    <recommendedName>
        <fullName evidence="4">Spaetzle domain-containing protein</fullName>
    </recommendedName>
</protein>
<name>A0A9P0IG32_SPOLI</name>
<dbReference type="AlphaFoldDB" id="A0A9P0IG32"/>
<dbReference type="InterPro" id="IPR029034">
    <property type="entry name" value="Cystine-knot_cytokine"/>
</dbReference>
<dbReference type="EMBL" id="LR824540">
    <property type="protein sequence ID" value="CAH1646952.1"/>
    <property type="molecule type" value="Genomic_DNA"/>
</dbReference>
<sequence length="209" mass="24044">MHRFSTSIWLIAVTLCFSKSMGNPVDGEIFSGLNTVQYEMPPSCVGQTFCFEKGDNYPEEQVEKLLKTYPIQETYGIGFRTGFSFRNGNNENGNVDCPANTTFVDKPIYYIVDESGIVRPVIQSPNKFEQLYSTRWCLYPGIVRRDTPHFFVASQRLKRFQIECLTTYMNLDFMVLADEDFEPTLKMMHAMGGIPVCCKCQYHTKKILQ</sequence>
<evidence type="ECO:0000256" key="1">
    <source>
        <dbReference type="SAM" id="SignalP"/>
    </source>
</evidence>
<feature type="signal peptide" evidence="1">
    <location>
        <begin position="1"/>
        <end position="22"/>
    </location>
</feature>
<evidence type="ECO:0000313" key="3">
    <source>
        <dbReference type="Proteomes" id="UP001153321"/>
    </source>
</evidence>
<accession>A0A9P0IG32</accession>
<reference evidence="2" key="1">
    <citation type="submission" date="2022-02" db="EMBL/GenBank/DDBJ databases">
        <authorList>
            <person name="King R."/>
        </authorList>
    </citation>
    <scope>NUCLEOTIDE SEQUENCE</scope>
</reference>
<evidence type="ECO:0000313" key="2">
    <source>
        <dbReference type="EMBL" id="CAH1646952.1"/>
    </source>
</evidence>
<organism evidence="2 3">
    <name type="scientific">Spodoptera littoralis</name>
    <name type="common">Egyptian cotton leafworm</name>
    <dbReference type="NCBI Taxonomy" id="7109"/>
    <lineage>
        <taxon>Eukaryota</taxon>
        <taxon>Metazoa</taxon>
        <taxon>Ecdysozoa</taxon>
        <taxon>Arthropoda</taxon>
        <taxon>Hexapoda</taxon>
        <taxon>Insecta</taxon>
        <taxon>Pterygota</taxon>
        <taxon>Neoptera</taxon>
        <taxon>Endopterygota</taxon>
        <taxon>Lepidoptera</taxon>
        <taxon>Glossata</taxon>
        <taxon>Ditrysia</taxon>
        <taxon>Noctuoidea</taxon>
        <taxon>Noctuidae</taxon>
        <taxon>Amphipyrinae</taxon>
        <taxon>Spodoptera</taxon>
    </lineage>
</organism>
<dbReference type="Gene3D" id="2.10.90.10">
    <property type="entry name" value="Cystine-knot cytokines"/>
    <property type="match status" value="1"/>
</dbReference>
<keyword evidence="3" id="KW-1185">Reference proteome</keyword>
<evidence type="ECO:0008006" key="4">
    <source>
        <dbReference type="Google" id="ProtNLM"/>
    </source>
</evidence>
<feature type="chain" id="PRO_5040122499" description="Spaetzle domain-containing protein" evidence="1">
    <location>
        <begin position="23"/>
        <end position="209"/>
    </location>
</feature>
<gene>
    <name evidence="2" type="ORF">SPLIT_LOCUS12303</name>
</gene>
<dbReference type="Proteomes" id="UP001153321">
    <property type="component" value="Chromosome 9"/>
</dbReference>